<proteinExistence type="predicted"/>
<dbReference type="PANTHER" id="PTHR21666:SF270">
    <property type="entry name" value="MUREIN HYDROLASE ACTIVATOR ENVC"/>
    <property type="match status" value="1"/>
</dbReference>
<reference evidence="2 3" key="1">
    <citation type="submission" date="2019-10" db="EMBL/GenBank/DDBJ databases">
        <title>Rubrobacter sp nov SCSIO 52915 isolated from a deep-sea sediment in the South China Sea.</title>
        <authorList>
            <person name="Chen R.W."/>
        </authorList>
    </citation>
    <scope>NUCLEOTIDE SEQUENCE [LARGE SCALE GENOMIC DNA]</scope>
    <source>
        <strain evidence="2 3">SCSIO 52915</strain>
    </source>
</reference>
<organism evidence="2 3">
    <name type="scientific">Rubrobacter marinus</name>
    <dbReference type="NCBI Taxonomy" id="2653852"/>
    <lineage>
        <taxon>Bacteria</taxon>
        <taxon>Bacillati</taxon>
        <taxon>Actinomycetota</taxon>
        <taxon>Rubrobacteria</taxon>
        <taxon>Rubrobacterales</taxon>
        <taxon>Rubrobacteraceae</taxon>
        <taxon>Rubrobacter</taxon>
    </lineage>
</organism>
<keyword evidence="3" id="KW-1185">Reference proteome</keyword>
<dbReference type="RefSeq" id="WP_166395021.1">
    <property type="nucleotide sequence ID" value="NZ_CP045121.1"/>
</dbReference>
<dbReference type="GO" id="GO:0004222">
    <property type="term" value="F:metalloendopeptidase activity"/>
    <property type="evidence" value="ECO:0007669"/>
    <property type="project" value="TreeGrafter"/>
</dbReference>
<dbReference type="InterPro" id="IPR016047">
    <property type="entry name" value="M23ase_b-sheet_dom"/>
</dbReference>
<sequence length="292" mass="32056">MSRRNPGSGRWRYAGSAVLLALLAWLLLAGRRGGDTRPEPPLPPAARGRWAFQARYMASVLSMLFVPSMRRQAARQISGNSSAAARAVAEPAAYRQEARYSLPFRGEWYVYNGGPDEATSHSWDVVAQRYAYDFVMVDGSLRRWSRAGEHLEDYRCYGAPILAPADGLVVELRDGVRDAPGAGTGWVDLLTDDFRGNFVTIRHAEGEYGFLAHLIPGSVRVAVGERVKAGQEIGRCGNSGHSTEPHLHFHVQDRADFFQAAGLPVAFDGVSLDGEAPASRLYPRRGTRVRST</sequence>
<dbReference type="CDD" id="cd12797">
    <property type="entry name" value="M23_peptidase"/>
    <property type="match status" value="1"/>
</dbReference>
<dbReference type="Gene3D" id="2.70.70.10">
    <property type="entry name" value="Glucose Permease (Domain IIA)"/>
    <property type="match status" value="1"/>
</dbReference>
<dbReference type="Pfam" id="PF01551">
    <property type="entry name" value="Peptidase_M23"/>
    <property type="match status" value="1"/>
</dbReference>
<feature type="domain" description="M23ase beta-sheet core" evidence="1">
    <location>
        <begin position="157"/>
        <end position="254"/>
    </location>
</feature>
<dbReference type="InterPro" id="IPR011055">
    <property type="entry name" value="Dup_hybrid_motif"/>
</dbReference>
<dbReference type="AlphaFoldDB" id="A0A6G8PSK4"/>
<evidence type="ECO:0000313" key="3">
    <source>
        <dbReference type="Proteomes" id="UP000502706"/>
    </source>
</evidence>
<dbReference type="SUPFAM" id="SSF51261">
    <property type="entry name" value="Duplicated hybrid motif"/>
    <property type="match status" value="1"/>
</dbReference>
<name>A0A6G8PSK4_9ACTN</name>
<dbReference type="Proteomes" id="UP000502706">
    <property type="component" value="Chromosome"/>
</dbReference>
<accession>A0A6G8PSK4</accession>
<dbReference type="InterPro" id="IPR050570">
    <property type="entry name" value="Cell_wall_metabolism_enzyme"/>
</dbReference>
<dbReference type="PANTHER" id="PTHR21666">
    <property type="entry name" value="PEPTIDASE-RELATED"/>
    <property type="match status" value="1"/>
</dbReference>
<protein>
    <submittedName>
        <fullName evidence="2">Peptidoglycan DD-metalloendopeptidase family protein</fullName>
    </submittedName>
</protein>
<dbReference type="KEGG" id="rmar:GBA65_01145"/>
<gene>
    <name evidence="2" type="ORF">GBA65_01145</name>
</gene>
<evidence type="ECO:0000313" key="2">
    <source>
        <dbReference type="EMBL" id="QIN77344.1"/>
    </source>
</evidence>
<dbReference type="EMBL" id="CP045121">
    <property type="protein sequence ID" value="QIN77344.1"/>
    <property type="molecule type" value="Genomic_DNA"/>
</dbReference>
<evidence type="ECO:0000259" key="1">
    <source>
        <dbReference type="Pfam" id="PF01551"/>
    </source>
</evidence>